<evidence type="ECO:0000313" key="2">
    <source>
        <dbReference type="EMBL" id="GIZ51309.1"/>
    </source>
</evidence>
<name>A0ABQ4Q2I1_9BURK</name>
<feature type="transmembrane region" description="Helical" evidence="1">
    <location>
        <begin position="7"/>
        <end position="24"/>
    </location>
</feature>
<protein>
    <recommendedName>
        <fullName evidence="4">EpsG-like glucosyltransferase</fullName>
    </recommendedName>
</protein>
<accession>A0ABQ4Q2I1</accession>
<dbReference type="RefSeq" id="WP_220807483.1">
    <property type="nucleotide sequence ID" value="NZ_BPMK01000005.1"/>
</dbReference>
<evidence type="ECO:0000256" key="1">
    <source>
        <dbReference type="SAM" id="Phobius"/>
    </source>
</evidence>
<feature type="transmembrane region" description="Helical" evidence="1">
    <location>
        <begin position="187"/>
        <end position="206"/>
    </location>
</feature>
<feature type="transmembrane region" description="Helical" evidence="1">
    <location>
        <begin position="267"/>
        <end position="288"/>
    </location>
</feature>
<keyword evidence="1" id="KW-0472">Membrane</keyword>
<comment type="caution">
    <text evidence="2">The sequence shown here is derived from an EMBL/GenBank/DDBJ whole genome shotgun (WGS) entry which is preliminary data.</text>
</comment>
<dbReference type="Proteomes" id="UP000887222">
    <property type="component" value="Unassembled WGS sequence"/>
</dbReference>
<reference evidence="2 3" key="1">
    <citation type="journal article" date="2022" name="Int. J. Syst. Evol. Microbiol.">
        <title>Noviherbaspirillum aridicola sp. nov., isolated from an arid soil in Pakistan.</title>
        <authorList>
            <person name="Khan I.U."/>
            <person name="Saqib M."/>
            <person name="Amin A."/>
            <person name="Hussain F."/>
            <person name="Li L."/>
            <person name="Liu Y.H."/>
            <person name="Fang B.Z."/>
            <person name="Ahmed I."/>
            <person name="Li W.J."/>
        </authorList>
    </citation>
    <scope>NUCLEOTIDE SEQUENCE [LARGE SCALE GENOMIC DNA]</scope>
    <source>
        <strain evidence="2 3">NCCP-691</strain>
    </source>
</reference>
<feature type="transmembrane region" description="Helical" evidence="1">
    <location>
        <begin position="227"/>
        <end position="247"/>
    </location>
</feature>
<gene>
    <name evidence="2" type="ORF">NCCP691_13230</name>
</gene>
<dbReference type="EMBL" id="BPMK01000005">
    <property type="protein sequence ID" value="GIZ51309.1"/>
    <property type="molecule type" value="Genomic_DNA"/>
</dbReference>
<keyword evidence="3" id="KW-1185">Reference proteome</keyword>
<feature type="transmembrane region" description="Helical" evidence="1">
    <location>
        <begin position="156"/>
        <end position="181"/>
    </location>
</feature>
<feature type="transmembrane region" description="Helical" evidence="1">
    <location>
        <begin position="318"/>
        <end position="337"/>
    </location>
</feature>
<feature type="transmembrane region" description="Helical" evidence="1">
    <location>
        <begin position="64"/>
        <end position="96"/>
    </location>
</feature>
<organism evidence="2 3">
    <name type="scientific">Noviherbaspirillum aridicola</name>
    <dbReference type="NCBI Taxonomy" id="2849687"/>
    <lineage>
        <taxon>Bacteria</taxon>
        <taxon>Pseudomonadati</taxon>
        <taxon>Pseudomonadota</taxon>
        <taxon>Betaproteobacteria</taxon>
        <taxon>Burkholderiales</taxon>
        <taxon>Oxalobacteraceae</taxon>
        <taxon>Noviherbaspirillum</taxon>
    </lineage>
</organism>
<keyword evidence="1" id="KW-1133">Transmembrane helix</keyword>
<keyword evidence="1" id="KW-0812">Transmembrane</keyword>
<sequence length="354" mass="39534">MHIRISTVLVLMAAILFGMLLVGLNEVLLQAHADTTIEYVSSDAATYFRLYKDVYEDADPTENISLFLIGIPILSMIITGGSLWAIQLFNLAVMALTLRCAMSTFGTMVARLALLAGAIVFPYFLFGFLSLNKEIYAMCAALFFGRYLVRGSLRALLFALLLAMLARYYMFMTLLAMVFFFPRQRPPRYGLILAALLVISALAPIVKGMVPEYSSEDVKDVSGFTGLLFSTAIENFGYVLVYPVKYVALMPQRAYSVLLASGRFGDYMEGVVSILSLAVFLPALWLLFMRRAGPAAQRLIVAGLVAPMPMMWSDIMHWRYYSYVYFFFLMALVLHFIENRTAAQTGTGEVPEHA</sequence>
<proteinExistence type="predicted"/>
<evidence type="ECO:0000313" key="3">
    <source>
        <dbReference type="Proteomes" id="UP000887222"/>
    </source>
</evidence>
<feature type="transmembrane region" description="Helical" evidence="1">
    <location>
        <begin position="108"/>
        <end position="128"/>
    </location>
</feature>
<evidence type="ECO:0008006" key="4">
    <source>
        <dbReference type="Google" id="ProtNLM"/>
    </source>
</evidence>